<dbReference type="CDD" id="cd02961">
    <property type="entry name" value="PDI_a_family"/>
    <property type="match status" value="1"/>
</dbReference>
<keyword evidence="8 9" id="KW-0472">Membrane</keyword>
<dbReference type="InterPro" id="IPR021149">
    <property type="entry name" value="OligosaccharylTrfase_OST3/OST6"/>
</dbReference>
<keyword evidence="6" id="KW-0256">Endoplasmic reticulum</keyword>
<feature type="transmembrane region" description="Helical" evidence="9">
    <location>
        <begin position="210"/>
        <end position="229"/>
    </location>
</feature>
<comment type="function">
    <text evidence="1">Subunit of the oligosaccharyl transferase (OST) complex that catalyzes the initial transfer of a defined glycan (Glc(3)Man(9)GlcNAc(2) in eukaryotes) from the lipid carrier dolichol-pyrophosphate to an asparagine residue within an Asn-X-Ser/Thr consensus motif in nascent polypeptide chains, the first step in protein N-glycosylation. N-glycosylation occurs cotranslationally and the complex associates with the Sec61 complex at the channel-forming translocon complex that mediates protein translocation across the endoplasmic reticulum (ER). All subunits are required for a maximal enzyme activity.</text>
</comment>
<organism evidence="11 12">
    <name type="scientific">Paracoccidioides brasiliensis</name>
    <dbReference type="NCBI Taxonomy" id="121759"/>
    <lineage>
        <taxon>Eukaryota</taxon>
        <taxon>Fungi</taxon>
        <taxon>Dikarya</taxon>
        <taxon>Ascomycota</taxon>
        <taxon>Pezizomycotina</taxon>
        <taxon>Eurotiomycetes</taxon>
        <taxon>Eurotiomycetidae</taxon>
        <taxon>Onygenales</taxon>
        <taxon>Ajellomycetaceae</taxon>
        <taxon>Paracoccidioides</taxon>
    </lineage>
</organism>
<dbReference type="Proteomes" id="UP000242814">
    <property type="component" value="Unassembled WGS sequence"/>
</dbReference>
<evidence type="ECO:0000256" key="4">
    <source>
        <dbReference type="ARBA" id="ARBA00022692"/>
    </source>
</evidence>
<evidence type="ECO:0000256" key="10">
    <source>
        <dbReference type="SAM" id="SignalP"/>
    </source>
</evidence>
<dbReference type="InterPro" id="IPR036249">
    <property type="entry name" value="Thioredoxin-like_sf"/>
</dbReference>
<feature type="chain" id="PRO_5008902390" description="Oligosaccharyl transferase subunit" evidence="10">
    <location>
        <begin position="21"/>
        <end position="327"/>
    </location>
</feature>
<keyword evidence="4 9" id="KW-0812">Transmembrane</keyword>
<name>A0A1D2JCI4_PARBR</name>
<dbReference type="AlphaFoldDB" id="A0A1D2JCI4"/>
<feature type="transmembrane region" description="Helical" evidence="9">
    <location>
        <begin position="178"/>
        <end position="198"/>
    </location>
</feature>
<dbReference type="GO" id="GO:0008250">
    <property type="term" value="C:oligosaccharyltransferase complex"/>
    <property type="evidence" value="ECO:0007669"/>
    <property type="project" value="TreeGrafter"/>
</dbReference>
<comment type="caution">
    <text evidence="11">The sequence shown here is derived from an EMBL/GenBank/DDBJ whole genome shotgun (WGS) entry which is preliminary data.</text>
</comment>
<feature type="transmembrane region" description="Helical" evidence="9">
    <location>
        <begin position="263"/>
        <end position="283"/>
    </location>
</feature>
<feature type="transmembrane region" description="Helical" evidence="9">
    <location>
        <begin position="295"/>
        <end position="313"/>
    </location>
</feature>
<comment type="subcellular location">
    <subcellularLocation>
        <location evidence="2">Endoplasmic reticulum membrane</location>
        <topology evidence="2">Multi-pass membrane protein</topology>
    </subcellularLocation>
</comment>
<dbReference type="Pfam" id="PF04756">
    <property type="entry name" value="OST3_OST6"/>
    <property type="match status" value="1"/>
</dbReference>
<keyword evidence="5 10" id="KW-0732">Signal</keyword>
<sequence length="327" mass="36515">MRILPIFATFFSLIISLSAAKSTTDRYKTYQNRAKSVKPIVLNDSTYNDLTSNPRDYHVAILLTAGDMRYGCQLCREIQPEWELLARSWIKGARQDTPKLLFGTLDFSKGKDTFQKLMLKTAPALIFFPPTAGPAAKADASPIQYNFNGPLSADQINNWMNRYLPDGHKPSIVRPINYGRIATMTTLLLGAVTLFTALSKYILPVIQSRNLWTAISLIAILLFTSGHMFNHIRKVPYVTGDGKGGISYFAPGFLSQLGVETQIVAAIYASLSFATIALAIKIPRISNPKLQQISVVIWELITFVIYSFLLSVFRTKSVEYPFSLPPF</sequence>
<gene>
    <name evidence="11" type="ORF">ACO22_04685</name>
</gene>
<keyword evidence="7 9" id="KW-1133">Transmembrane helix</keyword>
<evidence type="ECO:0000256" key="8">
    <source>
        <dbReference type="ARBA" id="ARBA00023136"/>
    </source>
</evidence>
<evidence type="ECO:0000313" key="11">
    <source>
        <dbReference type="EMBL" id="ODH26302.1"/>
    </source>
</evidence>
<evidence type="ECO:0000313" key="12">
    <source>
        <dbReference type="Proteomes" id="UP000242814"/>
    </source>
</evidence>
<dbReference type="Gene3D" id="3.40.30.10">
    <property type="entry name" value="Glutaredoxin"/>
    <property type="match status" value="1"/>
</dbReference>
<dbReference type="SUPFAM" id="SSF52833">
    <property type="entry name" value="Thioredoxin-like"/>
    <property type="match status" value="1"/>
</dbReference>
<accession>A0A1D2JCI4</accession>
<dbReference type="PANTHER" id="PTHR12692:SF0">
    <property type="entry name" value="GH11935P"/>
    <property type="match status" value="1"/>
</dbReference>
<evidence type="ECO:0000256" key="1">
    <source>
        <dbReference type="ARBA" id="ARBA00002791"/>
    </source>
</evidence>
<feature type="signal peptide" evidence="10">
    <location>
        <begin position="1"/>
        <end position="20"/>
    </location>
</feature>
<reference evidence="11 12" key="1">
    <citation type="submission" date="2016-06" db="EMBL/GenBank/DDBJ databases">
        <authorList>
            <person name="Kjaerup R.B."/>
            <person name="Dalgaard T.S."/>
            <person name="Juul-Madsen H.R."/>
        </authorList>
    </citation>
    <scope>NUCLEOTIDE SEQUENCE [LARGE SCALE GENOMIC DNA]</scope>
    <source>
        <strain evidence="11 12">Pb300</strain>
    </source>
</reference>
<evidence type="ECO:0000256" key="9">
    <source>
        <dbReference type="SAM" id="Phobius"/>
    </source>
</evidence>
<evidence type="ECO:0000256" key="3">
    <source>
        <dbReference type="ARBA" id="ARBA00009561"/>
    </source>
</evidence>
<dbReference type="GO" id="GO:0018279">
    <property type="term" value="P:protein N-linked glycosylation via asparagine"/>
    <property type="evidence" value="ECO:0007669"/>
    <property type="project" value="TreeGrafter"/>
</dbReference>
<dbReference type="FunFam" id="3.40.30.10:FF:000302">
    <property type="entry name" value="Oligosaccharyl transferase subunit (Gamma), putative"/>
    <property type="match status" value="1"/>
</dbReference>
<evidence type="ECO:0000256" key="6">
    <source>
        <dbReference type="ARBA" id="ARBA00022824"/>
    </source>
</evidence>
<dbReference type="VEuPathDB" id="FungiDB:PABG_06393"/>
<proteinExistence type="inferred from homology"/>
<protein>
    <recommendedName>
        <fullName evidence="13">Oligosaccharyl transferase subunit</fullName>
    </recommendedName>
</protein>
<dbReference type="EMBL" id="LZYO01000191">
    <property type="protein sequence ID" value="ODH26302.1"/>
    <property type="molecule type" value="Genomic_DNA"/>
</dbReference>
<evidence type="ECO:0008006" key="13">
    <source>
        <dbReference type="Google" id="ProtNLM"/>
    </source>
</evidence>
<evidence type="ECO:0000256" key="2">
    <source>
        <dbReference type="ARBA" id="ARBA00004477"/>
    </source>
</evidence>
<evidence type="ECO:0000256" key="5">
    <source>
        <dbReference type="ARBA" id="ARBA00022729"/>
    </source>
</evidence>
<dbReference type="VEuPathDB" id="FungiDB:PADG_07841"/>
<comment type="similarity">
    <text evidence="3">Belongs to the OST3/OST6 family.</text>
</comment>
<evidence type="ECO:0000256" key="7">
    <source>
        <dbReference type="ARBA" id="ARBA00022989"/>
    </source>
</evidence>
<dbReference type="PANTHER" id="PTHR12692">
    <property type="entry name" value="DOLICHYL-DIPHOSPHOOLIGOSACCHARIDE--PROTEIN GLYCOSYLTRANSFERASE-RELATED"/>
    <property type="match status" value="1"/>
</dbReference>